<dbReference type="GO" id="GO:0005524">
    <property type="term" value="F:ATP binding"/>
    <property type="evidence" value="ECO:0007669"/>
    <property type="project" value="UniProtKB-KW"/>
</dbReference>
<organism evidence="2 3">
    <name type="scientific">Olsenella profusa</name>
    <dbReference type="NCBI Taxonomy" id="138595"/>
    <lineage>
        <taxon>Bacteria</taxon>
        <taxon>Bacillati</taxon>
        <taxon>Actinomycetota</taxon>
        <taxon>Coriobacteriia</taxon>
        <taxon>Coriobacteriales</taxon>
        <taxon>Atopobiaceae</taxon>
        <taxon>Olsenella</taxon>
    </lineage>
</organism>
<dbReference type="InterPro" id="IPR002611">
    <property type="entry name" value="IstB_ATP-bd"/>
</dbReference>
<keyword evidence="3" id="KW-1185">Reference proteome</keyword>
<dbReference type="PANTHER" id="PTHR30050:SF4">
    <property type="entry name" value="ATP-BINDING PROTEIN RV3427C IN INSERTION SEQUENCE-RELATED"/>
    <property type="match status" value="1"/>
</dbReference>
<gene>
    <name evidence="2" type="ORF">H9X80_06520</name>
</gene>
<evidence type="ECO:0000313" key="2">
    <source>
        <dbReference type="EMBL" id="MBM6775194.1"/>
    </source>
</evidence>
<evidence type="ECO:0000259" key="1">
    <source>
        <dbReference type="Pfam" id="PF01695"/>
    </source>
</evidence>
<dbReference type="InterPro" id="IPR027417">
    <property type="entry name" value="P-loop_NTPase"/>
</dbReference>
<keyword evidence="2" id="KW-0547">Nucleotide-binding</keyword>
<proteinExistence type="predicted"/>
<comment type="caution">
    <text evidence="2">The sequence shown here is derived from an EMBL/GenBank/DDBJ whole genome shotgun (WGS) entry which is preliminary data.</text>
</comment>
<dbReference type="PANTHER" id="PTHR30050">
    <property type="entry name" value="CHROMOSOMAL REPLICATION INITIATOR PROTEIN DNAA"/>
    <property type="match status" value="1"/>
</dbReference>
<dbReference type="CDD" id="cd00009">
    <property type="entry name" value="AAA"/>
    <property type="match status" value="1"/>
</dbReference>
<dbReference type="Proteomes" id="UP000712527">
    <property type="component" value="Unassembled WGS sequence"/>
</dbReference>
<dbReference type="Pfam" id="PF01695">
    <property type="entry name" value="IstB_IS21"/>
    <property type="match status" value="1"/>
</dbReference>
<dbReference type="EMBL" id="JACSNQ010000012">
    <property type="protein sequence ID" value="MBM6775194.1"/>
    <property type="molecule type" value="Genomic_DNA"/>
</dbReference>
<feature type="domain" description="IstB-like ATP-binding" evidence="1">
    <location>
        <begin position="76"/>
        <end position="218"/>
    </location>
</feature>
<name>A0ABS2F2I2_9ACTN</name>
<protein>
    <submittedName>
        <fullName evidence="2">ATP-binding protein</fullName>
    </submittedName>
</protein>
<evidence type="ECO:0000313" key="3">
    <source>
        <dbReference type="Proteomes" id="UP000712527"/>
    </source>
</evidence>
<sequence length="220" mass="23542">MRVGSRELVVGHEPCGCEGERRAEAEARREVEEAAAAAMRSKILHSGIPPRYLAAELSEPRAARFAASFPAGGDGLYIQGRTGTGKTYLASAVARSVAEAGGRVVMTTAIEMFSAIQETYGGSGSTDAAIRRYTGCDLLVLDDLGKESASQWSAMTLYRIVNDRYGSLRPTVFTSQYALASLEARLSRCGEAETAEAVVSRIRETCAVVALRGPDRRSRA</sequence>
<dbReference type="SUPFAM" id="SSF52540">
    <property type="entry name" value="P-loop containing nucleoside triphosphate hydrolases"/>
    <property type="match status" value="1"/>
</dbReference>
<accession>A0ABS2F2I2</accession>
<dbReference type="Gene3D" id="3.40.50.300">
    <property type="entry name" value="P-loop containing nucleotide triphosphate hydrolases"/>
    <property type="match status" value="1"/>
</dbReference>
<reference evidence="2 3" key="1">
    <citation type="journal article" date="2021" name="Sci. Rep.">
        <title>The distribution of antibiotic resistance genes in chicken gut microbiota commensals.</title>
        <authorList>
            <person name="Juricova H."/>
            <person name="Matiasovicova J."/>
            <person name="Kubasova T."/>
            <person name="Cejkova D."/>
            <person name="Rychlik I."/>
        </authorList>
    </citation>
    <scope>NUCLEOTIDE SEQUENCE [LARGE SCALE GENOMIC DNA]</scope>
    <source>
        <strain evidence="2 3">An794</strain>
    </source>
</reference>
<keyword evidence="2" id="KW-0067">ATP-binding</keyword>